<dbReference type="SUPFAM" id="SSF51445">
    <property type="entry name" value="(Trans)glycosidases"/>
    <property type="match status" value="1"/>
</dbReference>
<dbReference type="Gene3D" id="2.60.40.10">
    <property type="entry name" value="Immunoglobulins"/>
    <property type="match status" value="1"/>
</dbReference>
<gene>
    <name evidence="16" type="ORF">PPNO1_LOCUS1081</name>
</gene>
<dbReference type="InterPro" id="IPR001764">
    <property type="entry name" value="Glyco_hydro_3_N"/>
</dbReference>
<comment type="caution">
    <text evidence="16">The sequence shown here is derived from an EMBL/GenBank/DDBJ whole genome shotgun (WGS) entry which is preliminary data.</text>
</comment>
<dbReference type="Pfam" id="PF14310">
    <property type="entry name" value="Fn3-like"/>
    <property type="match status" value="1"/>
</dbReference>
<evidence type="ECO:0000256" key="4">
    <source>
        <dbReference type="ARBA" id="ARBA00012744"/>
    </source>
</evidence>
<name>A0A9P1M856_9PEZI</name>
<dbReference type="PRINTS" id="PR00133">
    <property type="entry name" value="GLHYDRLASE3"/>
</dbReference>
<dbReference type="Pfam" id="PF00933">
    <property type="entry name" value="Glyco_hydro_3"/>
    <property type="match status" value="1"/>
</dbReference>
<evidence type="ECO:0000256" key="1">
    <source>
        <dbReference type="ARBA" id="ARBA00000448"/>
    </source>
</evidence>
<dbReference type="InterPro" id="IPR002772">
    <property type="entry name" value="Glyco_hydro_3_C"/>
</dbReference>
<keyword evidence="6" id="KW-0136">Cellulose degradation</keyword>
<evidence type="ECO:0000256" key="8">
    <source>
        <dbReference type="ARBA" id="ARBA00023277"/>
    </source>
</evidence>
<keyword evidence="9" id="KW-0326">Glycosidase</keyword>
<dbReference type="InterPro" id="IPR036962">
    <property type="entry name" value="Glyco_hydro_3_N_sf"/>
</dbReference>
<dbReference type="PANTHER" id="PTHR42715">
    <property type="entry name" value="BETA-GLUCOSIDASE"/>
    <property type="match status" value="1"/>
</dbReference>
<evidence type="ECO:0000256" key="9">
    <source>
        <dbReference type="ARBA" id="ARBA00023295"/>
    </source>
</evidence>
<sequence length="663" mass="72650">MPLPVTTQLLMGAGRCVGNTGSAERVGFPQLCLGDAANGVRLADLVTVFPAGITTGATWDKSLMYDRAVAMGKEFRGKGINIYLGPSVGPLGRKPKGGRNWEGFGSDPVLQAIGGALTIQGVQEQGVIATMKHFIGNEQEMYRMFNPFQSGYSSNIGFQGFVMSDWLSHMSGVGSALAGLDMNMPGDTQVPLFGYSYWMYDLTRSVLNGSVPIDRLNDMATRIVATWYRFGQNEDFPPPNFSTNTRDREGDLYSAAWPFSPRGVVNEFVDVQADHHLTARQVAQDAITLLKNDDSLLPLTTARSIKVFGTGAQTNPDGPNACSDRNCNKGTLGQGWGSGTVEYPYLDSPIDALKLRVKDVTFYNTDKFPSVPTVIENDVAIVFLTSDSGKIPKYKNVVVVVHTVGPLILDRWHDLPSVKAILFAHLPGQEAGESLTNILFGDVSPSGHLPYSITKQESDFPNSITTLVTGSGVADDYVEGFRSLTPSGFNKIFRYIYSWLQPDEAKEAVEHRKTRKYDAYPVEYSTQQKSGPRAGGGEGGNPALWDTGYKISVTVQNSGTKYSGKAVLQAYIQFPDGIPYDTPIIQLRDFAKTRVLRPGESQTLELRLTRKDLSVWDVEIQDWVIPEVDGRFKIWIGESSDRLTTVCYTDKLDCELGAKSPVS</sequence>
<keyword evidence="17" id="KW-1185">Reference proteome</keyword>
<evidence type="ECO:0000256" key="14">
    <source>
        <dbReference type="ARBA" id="ARBA00041810"/>
    </source>
</evidence>
<evidence type="ECO:0000256" key="5">
    <source>
        <dbReference type="ARBA" id="ARBA00022801"/>
    </source>
</evidence>
<organism evidence="16 17">
    <name type="scientific">Parascedosporium putredinis</name>
    <dbReference type="NCBI Taxonomy" id="1442378"/>
    <lineage>
        <taxon>Eukaryota</taxon>
        <taxon>Fungi</taxon>
        <taxon>Dikarya</taxon>
        <taxon>Ascomycota</taxon>
        <taxon>Pezizomycotina</taxon>
        <taxon>Sordariomycetes</taxon>
        <taxon>Hypocreomycetidae</taxon>
        <taxon>Microascales</taxon>
        <taxon>Microascaceae</taxon>
        <taxon>Parascedosporium</taxon>
    </lineage>
</organism>
<proteinExistence type="inferred from homology"/>
<evidence type="ECO:0000256" key="13">
    <source>
        <dbReference type="ARBA" id="ARBA00041600"/>
    </source>
</evidence>
<dbReference type="Pfam" id="PF01915">
    <property type="entry name" value="Glyco_hydro_3_C"/>
    <property type="match status" value="2"/>
</dbReference>
<evidence type="ECO:0000256" key="2">
    <source>
        <dbReference type="ARBA" id="ARBA00004987"/>
    </source>
</evidence>
<dbReference type="GO" id="GO:0030245">
    <property type="term" value="P:cellulose catabolic process"/>
    <property type="evidence" value="ECO:0007669"/>
    <property type="project" value="UniProtKB-KW"/>
</dbReference>
<dbReference type="GO" id="GO:0008422">
    <property type="term" value="F:beta-glucosidase activity"/>
    <property type="evidence" value="ECO:0007669"/>
    <property type="project" value="UniProtKB-EC"/>
</dbReference>
<evidence type="ECO:0000313" key="16">
    <source>
        <dbReference type="EMBL" id="CAI4211285.1"/>
    </source>
</evidence>
<keyword evidence="10" id="KW-0624">Polysaccharide degradation</keyword>
<evidence type="ECO:0000256" key="3">
    <source>
        <dbReference type="ARBA" id="ARBA00005336"/>
    </source>
</evidence>
<dbReference type="EMBL" id="CALLCH030000001">
    <property type="protein sequence ID" value="CAI4211285.1"/>
    <property type="molecule type" value="Genomic_DNA"/>
</dbReference>
<evidence type="ECO:0000313" key="17">
    <source>
        <dbReference type="Proteomes" id="UP000838763"/>
    </source>
</evidence>
<keyword evidence="7" id="KW-0325">Glycoprotein</keyword>
<dbReference type="AlphaFoldDB" id="A0A9P1M856"/>
<evidence type="ECO:0000256" key="7">
    <source>
        <dbReference type="ARBA" id="ARBA00023180"/>
    </source>
</evidence>
<evidence type="ECO:0000256" key="10">
    <source>
        <dbReference type="ARBA" id="ARBA00023326"/>
    </source>
</evidence>
<dbReference type="OrthoDB" id="416222at2759"/>
<comment type="similarity">
    <text evidence="3">Belongs to the glycosyl hydrolase 3 family.</text>
</comment>
<dbReference type="InterPro" id="IPR013783">
    <property type="entry name" value="Ig-like_fold"/>
</dbReference>
<dbReference type="Proteomes" id="UP000838763">
    <property type="component" value="Unassembled WGS sequence"/>
</dbReference>
<evidence type="ECO:0000256" key="12">
    <source>
        <dbReference type="ARBA" id="ARBA00041270"/>
    </source>
</evidence>
<dbReference type="InterPro" id="IPR050288">
    <property type="entry name" value="Cellulose_deg_GH3"/>
</dbReference>
<dbReference type="SUPFAM" id="SSF52279">
    <property type="entry name" value="Beta-D-glucan exohydrolase, C-terminal domain"/>
    <property type="match status" value="1"/>
</dbReference>
<evidence type="ECO:0000259" key="15">
    <source>
        <dbReference type="SMART" id="SM01217"/>
    </source>
</evidence>
<dbReference type="PANTHER" id="PTHR42715:SF2">
    <property type="entry name" value="BETA-GLUCOSIDASE F-RELATED"/>
    <property type="match status" value="1"/>
</dbReference>
<keyword evidence="8" id="KW-0119">Carbohydrate metabolism</keyword>
<protein>
    <recommendedName>
        <fullName evidence="11">Probable beta-glucosidase F</fullName>
        <ecNumber evidence="4">3.2.1.21</ecNumber>
    </recommendedName>
    <alternativeName>
        <fullName evidence="12">Beta-D-glucoside glucohydrolase F</fullName>
    </alternativeName>
    <alternativeName>
        <fullName evidence="13">Cellobiase F</fullName>
    </alternativeName>
    <alternativeName>
        <fullName evidence="14">Gentiobiase F</fullName>
    </alternativeName>
</protein>
<comment type="pathway">
    <text evidence="2">Glycan metabolism; cellulose degradation.</text>
</comment>
<comment type="catalytic activity">
    <reaction evidence="1">
        <text>Hydrolysis of terminal, non-reducing beta-D-glucosyl residues with release of beta-D-glucose.</text>
        <dbReference type="EC" id="3.2.1.21"/>
    </reaction>
</comment>
<accession>A0A9P1M856</accession>
<evidence type="ECO:0000256" key="11">
    <source>
        <dbReference type="ARBA" id="ARBA00039577"/>
    </source>
</evidence>
<dbReference type="EC" id="3.2.1.21" evidence="4"/>
<dbReference type="InterPro" id="IPR036881">
    <property type="entry name" value="Glyco_hydro_3_C_sf"/>
</dbReference>
<dbReference type="Gene3D" id="3.40.50.1700">
    <property type="entry name" value="Glycoside hydrolase family 3 C-terminal domain"/>
    <property type="match status" value="2"/>
</dbReference>
<dbReference type="SMART" id="SM01217">
    <property type="entry name" value="Fn3_like"/>
    <property type="match status" value="1"/>
</dbReference>
<dbReference type="InterPro" id="IPR017853">
    <property type="entry name" value="GH"/>
</dbReference>
<evidence type="ECO:0000256" key="6">
    <source>
        <dbReference type="ARBA" id="ARBA00023001"/>
    </source>
</evidence>
<dbReference type="InterPro" id="IPR026891">
    <property type="entry name" value="Fn3-like"/>
</dbReference>
<dbReference type="Gene3D" id="3.20.20.300">
    <property type="entry name" value="Glycoside hydrolase, family 3, N-terminal domain"/>
    <property type="match status" value="2"/>
</dbReference>
<feature type="domain" description="Fibronectin type III-like" evidence="15">
    <location>
        <begin position="566"/>
        <end position="640"/>
    </location>
</feature>
<reference evidence="16" key="1">
    <citation type="submission" date="2022-11" db="EMBL/GenBank/DDBJ databases">
        <authorList>
            <person name="Scott C."/>
            <person name="Bruce N."/>
        </authorList>
    </citation>
    <scope>NUCLEOTIDE SEQUENCE</scope>
</reference>
<keyword evidence="5" id="KW-0378">Hydrolase</keyword>